<feature type="region of interest" description="Disordered" evidence="1">
    <location>
        <begin position="159"/>
        <end position="188"/>
    </location>
</feature>
<dbReference type="EMBL" id="JAYMRV010000006">
    <property type="protein sequence ID" value="MEM5423512.1"/>
    <property type="molecule type" value="Genomic_DNA"/>
</dbReference>
<reference evidence="2 3" key="1">
    <citation type="submission" date="2024-01" db="EMBL/GenBank/DDBJ databases">
        <title>The diversity of rhizobia nodulating Mimosa spp. in eleven states of Brazil covering several biomes is determined by host plant, location, and edaphic factors.</title>
        <authorList>
            <person name="Rouws L."/>
            <person name="Barauna A."/>
            <person name="Beukes C."/>
            <person name="De Faria S.M."/>
            <person name="Gross E."/>
            <person name="Dos Reis Junior F.B."/>
            <person name="Simon M."/>
            <person name="Maluk M."/>
            <person name="Odee D.W."/>
            <person name="Kenicer G."/>
            <person name="Young J.P.W."/>
            <person name="Reis V.M."/>
            <person name="Zilli J."/>
            <person name="James E.K."/>
        </authorList>
    </citation>
    <scope>NUCLEOTIDE SEQUENCE [LARGE SCALE GENOMIC DNA]</scope>
    <source>
        <strain evidence="2 3">JPY167</strain>
    </source>
</reference>
<gene>
    <name evidence="2" type="ORF">VSR73_20880</name>
</gene>
<evidence type="ECO:0000313" key="2">
    <source>
        <dbReference type="EMBL" id="MEM5423512.1"/>
    </source>
</evidence>
<dbReference type="RefSeq" id="WP_342948158.1">
    <property type="nucleotide sequence ID" value="NZ_JAYMRV010000006.1"/>
</dbReference>
<proteinExistence type="predicted"/>
<protein>
    <submittedName>
        <fullName evidence="2">Uncharacterized protein</fullName>
    </submittedName>
</protein>
<comment type="caution">
    <text evidence="2">The sequence shown here is derived from an EMBL/GenBank/DDBJ whole genome shotgun (WGS) entry which is preliminary data.</text>
</comment>
<sequence length="188" mass="21155">MACRNAPAVTPHHPFPGTRRYARAGEYDLERIVDDRFDRRELLLHLGDVLEAMRNVGATQAFSPVALLASREPSLQALPFLQHMSPRLRARDFLERAASAYASWPRALLETELDRVELASTVQRELFAHDPQGWASYAAYIRQKVSWFGLELDKSAHASTAVNDDDEENGGTSPTPAMKTGWPWKPIE</sequence>
<evidence type="ECO:0000256" key="1">
    <source>
        <dbReference type="SAM" id="MobiDB-lite"/>
    </source>
</evidence>
<keyword evidence="3" id="KW-1185">Reference proteome</keyword>
<evidence type="ECO:0000313" key="3">
    <source>
        <dbReference type="Proteomes" id="UP001489897"/>
    </source>
</evidence>
<accession>A0ABU9RV70</accession>
<dbReference type="Proteomes" id="UP001489897">
    <property type="component" value="Unassembled WGS sequence"/>
</dbReference>
<organism evidence="2 3">
    <name type="scientific">Paraburkholderia ferrariae</name>
    <dbReference type="NCBI Taxonomy" id="386056"/>
    <lineage>
        <taxon>Bacteria</taxon>
        <taxon>Pseudomonadati</taxon>
        <taxon>Pseudomonadota</taxon>
        <taxon>Betaproteobacteria</taxon>
        <taxon>Burkholderiales</taxon>
        <taxon>Burkholderiaceae</taxon>
        <taxon>Paraburkholderia</taxon>
    </lineage>
</organism>
<name>A0ABU9RV70_9BURK</name>